<keyword evidence="4 6" id="KW-1133">Transmembrane helix</keyword>
<evidence type="ECO:0000313" key="9">
    <source>
        <dbReference type="Proteomes" id="UP001357485"/>
    </source>
</evidence>
<evidence type="ECO:0000256" key="7">
    <source>
        <dbReference type="SAM" id="SignalP"/>
    </source>
</evidence>
<evidence type="ECO:0008006" key="10">
    <source>
        <dbReference type="Google" id="ProtNLM"/>
    </source>
</evidence>
<keyword evidence="7" id="KW-0732">Signal</keyword>
<feature type="transmembrane region" description="Helical" evidence="6">
    <location>
        <begin position="265"/>
        <end position="284"/>
    </location>
</feature>
<keyword evidence="3 6" id="KW-0812">Transmembrane</keyword>
<dbReference type="InterPro" id="IPR036259">
    <property type="entry name" value="MFS_trans_sf"/>
</dbReference>
<evidence type="ECO:0000256" key="1">
    <source>
        <dbReference type="ARBA" id="ARBA00004141"/>
    </source>
</evidence>
<proteinExistence type="predicted"/>
<feature type="signal peptide" evidence="7">
    <location>
        <begin position="1"/>
        <end position="25"/>
    </location>
</feature>
<dbReference type="InterPro" id="IPR050930">
    <property type="entry name" value="MFS_Vesicular_Transporter"/>
</dbReference>
<dbReference type="EMBL" id="JAVRRA010016651">
    <property type="protein sequence ID" value="KAK5201411.1"/>
    <property type="molecule type" value="Genomic_DNA"/>
</dbReference>
<dbReference type="Pfam" id="PF07690">
    <property type="entry name" value="MFS_1"/>
    <property type="match status" value="1"/>
</dbReference>
<evidence type="ECO:0000313" key="8">
    <source>
        <dbReference type="EMBL" id="KAK5201411.1"/>
    </source>
</evidence>
<feature type="transmembrane region" description="Helical" evidence="6">
    <location>
        <begin position="94"/>
        <end position="119"/>
    </location>
</feature>
<dbReference type="PANTHER" id="PTHR23506:SF23">
    <property type="entry name" value="GH10249P"/>
    <property type="match status" value="1"/>
</dbReference>
<dbReference type="SUPFAM" id="SSF103473">
    <property type="entry name" value="MFS general substrate transporter"/>
    <property type="match status" value="1"/>
</dbReference>
<comment type="subcellular location">
    <subcellularLocation>
        <location evidence="1">Membrane</location>
        <topology evidence="1">Multi-pass membrane protein</topology>
    </subcellularLocation>
</comment>
<comment type="caution">
    <text evidence="8">The sequence shown here is derived from an EMBL/GenBank/DDBJ whole genome shotgun (WGS) entry which is preliminary data.</text>
</comment>
<evidence type="ECO:0000256" key="6">
    <source>
        <dbReference type="SAM" id="Phobius"/>
    </source>
</evidence>
<reference evidence="8 9" key="1">
    <citation type="submission" date="2023-08" db="EMBL/GenBank/DDBJ databases">
        <title>Black Yeasts Isolated from many extreme environments.</title>
        <authorList>
            <person name="Coleine C."/>
            <person name="Stajich J.E."/>
            <person name="Selbmann L."/>
        </authorList>
    </citation>
    <scope>NUCLEOTIDE SEQUENCE [LARGE SCALE GENOMIC DNA]</scope>
    <source>
        <strain evidence="8 9">CCFEE 536</strain>
    </source>
</reference>
<protein>
    <recommendedName>
        <fullName evidence="10">Major facilitator superfamily (MFS) profile domain-containing protein</fullName>
    </recommendedName>
</protein>
<keyword evidence="5 6" id="KW-0472">Membrane</keyword>
<name>A0ABR0LQN6_9PEZI</name>
<feature type="chain" id="PRO_5045043256" description="Major facilitator superfamily (MFS) profile domain-containing protein" evidence="7">
    <location>
        <begin position="26"/>
        <end position="299"/>
    </location>
</feature>
<accession>A0ABR0LQN6</accession>
<feature type="transmembrane region" description="Helical" evidence="6">
    <location>
        <begin position="185"/>
        <end position="209"/>
    </location>
</feature>
<evidence type="ECO:0000256" key="5">
    <source>
        <dbReference type="ARBA" id="ARBA00023136"/>
    </source>
</evidence>
<sequence>MAVMFALAGVDLLLRMAMIEKSVAAQWLEPTAKETLDIELALEIADRGVYDAKKVASSIHVVELSPALAGPSDQGRSIFRTAVSTLRVLMNPRLLANLWGCFIQTGLMCVFDAVLPLLVMQVFGWNALKAGLSFIPLLLPCVLIDPIAGFLSDRHGSRLLAGGGFILTIPCLISLRFVTHDSPHQIGLLIGLLLLNGLALAFILPCLMADISRAVEAQEGTDGTNGSTGVYAQAYGLFACSQAAGMLLLPLFAAMLKERYEWSTMTWALAILSGLSGVPIFLFVGDREKQKPLVVVSTE</sequence>
<organism evidence="8 9">
    <name type="scientific">Cryomyces antarcticus</name>
    <dbReference type="NCBI Taxonomy" id="329879"/>
    <lineage>
        <taxon>Eukaryota</taxon>
        <taxon>Fungi</taxon>
        <taxon>Dikarya</taxon>
        <taxon>Ascomycota</taxon>
        <taxon>Pezizomycotina</taxon>
        <taxon>Dothideomycetes</taxon>
        <taxon>Dothideomycetes incertae sedis</taxon>
        <taxon>Cryomyces</taxon>
    </lineage>
</organism>
<dbReference type="Proteomes" id="UP001357485">
    <property type="component" value="Unassembled WGS sequence"/>
</dbReference>
<keyword evidence="2" id="KW-0813">Transport</keyword>
<feature type="transmembrane region" description="Helical" evidence="6">
    <location>
        <begin position="230"/>
        <end position="253"/>
    </location>
</feature>
<feature type="transmembrane region" description="Helical" evidence="6">
    <location>
        <begin position="131"/>
        <end position="152"/>
    </location>
</feature>
<gene>
    <name evidence="8" type="ORF">LTR16_002773</name>
</gene>
<keyword evidence="9" id="KW-1185">Reference proteome</keyword>
<evidence type="ECO:0000256" key="2">
    <source>
        <dbReference type="ARBA" id="ARBA00022448"/>
    </source>
</evidence>
<dbReference type="InterPro" id="IPR011701">
    <property type="entry name" value="MFS"/>
</dbReference>
<evidence type="ECO:0000256" key="4">
    <source>
        <dbReference type="ARBA" id="ARBA00022989"/>
    </source>
</evidence>
<feature type="transmembrane region" description="Helical" evidence="6">
    <location>
        <begin position="159"/>
        <end position="179"/>
    </location>
</feature>
<evidence type="ECO:0000256" key="3">
    <source>
        <dbReference type="ARBA" id="ARBA00022692"/>
    </source>
</evidence>
<dbReference type="PANTHER" id="PTHR23506">
    <property type="entry name" value="GH10249P"/>
    <property type="match status" value="1"/>
</dbReference>
<dbReference type="Gene3D" id="1.20.1250.20">
    <property type="entry name" value="MFS general substrate transporter like domains"/>
    <property type="match status" value="1"/>
</dbReference>